<name>A0A179EZQ3_METCM</name>
<keyword evidence="3" id="KW-1185">Reference proteome</keyword>
<feature type="transmembrane region" description="Helical" evidence="1">
    <location>
        <begin position="89"/>
        <end position="112"/>
    </location>
</feature>
<dbReference type="GO" id="GO:0016874">
    <property type="term" value="F:ligase activity"/>
    <property type="evidence" value="ECO:0007669"/>
    <property type="project" value="UniProtKB-KW"/>
</dbReference>
<dbReference type="Proteomes" id="UP000078397">
    <property type="component" value="Unassembled WGS sequence"/>
</dbReference>
<evidence type="ECO:0000313" key="3">
    <source>
        <dbReference type="Proteomes" id="UP000078397"/>
    </source>
</evidence>
<organism evidence="2 3">
    <name type="scientific">Pochonia chlamydosporia 170</name>
    <dbReference type="NCBI Taxonomy" id="1380566"/>
    <lineage>
        <taxon>Eukaryota</taxon>
        <taxon>Fungi</taxon>
        <taxon>Dikarya</taxon>
        <taxon>Ascomycota</taxon>
        <taxon>Pezizomycotina</taxon>
        <taxon>Sordariomycetes</taxon>
        <taxon>Hypocreomycetidae</taxon>
        <taxon>Hypocreales</taxon>
        <taxon>Clavicipitaceae</taxon>
        <taxon>Pochonia</taxon>
    </lineage>
</organism>
<evidence type="ECO:0000256" key="1">
    <source>
        <dbReference type="SAM" id="Phobius"/>
    </source>
</evidence>
<keyword evidence="2" id="KW-0436">Ligase</keyword>
<feature type="transmembrane region" description="Helical" evidence="1">
    <location>
        <begin position="124"/>
        <end position="147"/>
    </location>
</feature>
<keyword evidence="1" id="KW-0812">Transmembrane</keyword>
<dbReference type="OrthoDB" id="2386090at2759"/>
<evidence type="ECO:0000313" key="2">
    <source>
        <dbReference type="EMBL" id="OAQ58323.1"/>
    </source>
</evidence>
<reference evidence="2 3" key="1">
    <citation type="journal article" date="2016" name="PLoS Pathog.">
        <title>Biosynthesis of antibiotic leucinostatins in bio-control fungus Purpureocillium lilacinum and their inhibition on phytophthora revealed by genome mining.</title>
        <authorList>
            <person name="Wang G."/>
            <person name="Liu Z."/>
            <person name="Lin R."/>
            <person name="Li E."/>
            <person name="Mao Z."/>
            <person name="Ling J."/>
            <person name="Yang Y."/>
            <person name="Yin W.B."/>
            <person name="Xie B."/>
        </authorList>
    </citation>
    <scope>NUCLEOTIDE SEQUENCE [LARGE SCALE GENOMIC DNA]</scope>
    <source>
        <strain evidence="2">170</strain>
    </source>
</reference>
<feature type="transmembrane region" description="Helical" evidence="1">
    <location>
        <begin position="167"/>
        <end position="186"/>
    </location>
</feature>
<dbReference type="KEGG" id="pchm:VFPPC_14943"/>
<accession>A0A179EZQ3</accession>
<keyword evidence="1" id="KW-1133">Transmembrane helix</keyword>
<dbReference type="GeneID" id="28856702"/>
<gene>
    <name evidence="2" type="ORF">VFPPC_14943</name>
</gene>
<protein>
    <submittedName>
        <fullName evidence="2">4-coumarate-CoA ligase 2</fullName>
    </submittedName>
</protein>
<dbReference type="AlphaFoldDB" id="A0A179EZQ3"/>
<dbReference type="RefSeq" id="XP_018136500.1">
    <property type="nucleotide sequence ID" value="XM_018292708.1"/>
</dbReference>
<proteinExistence type="predicted"/>
<sequence length="278" mass="31350">MLTIRIPKTLPFIRILPKTLTPQPKLQPQTHFHPLRIFHRPFPFIRLFHHSPKLTINNVRAASAAASQNAKNYEIPARLIIYHAGTPRITFLALLKLTTLILAAFFTLLVLPSYIKAEKPLSDTAALTLCGIIPMLFIAYTTAPFVTHMYIHLPDAARTSPAVLRRFVAAMPAGTQLTLTTMSFIAKPRYSSMRAGDLRPATRGTRMGLVNYVRDTAGENASRKWYMYRAVGRFYIQEKGVGAGERVRYQKKQKMVVDTWIWDAVKERIAKRAASGSS</sequence>
<comment type="caution">
    <text evidence="2">The sequence shown here is derived from an EMBL/GenBank/DDBJ whole genome shotgun (WGS) entry which is preliminary data.</text>
</comment>
<dbReference type="EMBL" id="LSBJ02000027">
    <property type="protein sequence ID" value="OAQ58323.1"/>
    <property type="molecule type" value="Genomic_DNA"/>
</dbReference>
<keyword evidence="1" id="KW-0472">Membrane</keyword>